<feature type="coiled-coil region" evidence="1">
    <location>
        <begin position="72"/>
        <end position="99"/>
    </location>
</feature>
<dbReference type="RefSeq" id="XP_016979619.1">
    <property type="nucleotide sequence ID" value="XM_017124130.1"/>
</dbReference>
<evidence type="ECO:0000256" key="1">
    <source>
        <dbReference type="SAM" id="Coils"/>
    </source>
</evidence>
<proteinExistence type="predicted"/>
<keyword evidence="1" id="KW-0175">Coiled coil</keyword>
<evidence type="ECO:0000313" key="3">
    <source>
        <dbReference type="RefSeq" id="XP_016979619.1"/>
    </source>
</evidence>
<organism evidence="3">
    <name type="scientific">Drosophila rhopaloa</name>
    <name type="common">Fruit fly</name>
    <dbReference type="NCBI Taxonomy" id="1041015"/>
    <lineage>
        <taxon>Eukaryota</taxon>
        <taxon>Metazoa</taxon>
        <taxon>Ecdysozoa</taxon>
        <taxon>Arthropoda</taxon>
        <taxon>Hexapoda</taxon>
        <taxon>Insecta</taxon>
        <taxon>Pterygota</taxon>
        <taxon>Neoptera</taxon>
        <taxon>Endopterygota</taxon>
        <taxon>Diptera</taxon>
        <taxon>Brachycera</taxon>
        <taxon>Muscomorpha</taxon>
        <taxon>Ephydroidea</taxon>
        <taxon>Drosophilidae</taxon>
        <taxon>Drosophila</taxon>
        <taxon>Sophophora</taxon>
    </lineage>
</organism>
<name>A0A6P4ESE6_DRORH</name>
<feature type="signal peptide" evidence="2">
    <location>
        <begin position="1"/>
        <end position="19"/>
    </location>
</feature>
<gene>
    <name evidence="3" type="primary">LOC108044959</name>
</gene>
<feature type="coiled-coil region" evidence="1">
    <location>
        <begin position="166"/>
        <end position="193"/>
    </location>
</feature>
<keyword evidence="2" id="KW-0732">Signal</keyword>
<evidence type="ECO:0000256" key="2">
    <source>
        <dbReference type="SAM" id="SignalP"/>
    </source>
</evidence>
<dbReference type="RefSeq" id="XP_016979619.2">
    <property type="nucleotide sequence ID" value="XM_017124130.2"/>
</dbReference>
<dbReference type="AlphaFoldDB" id="A0A6P4ESE6"/>
<feature type="chain" id="PRO_5027588656" evidence="2">
    <location>
        <begin position="20"/>
        <end position="250"/>
    </location>
</feature>
<accession>A0A6P4ESE6</accession>
<reference evidence="3" key="1">
    <citation type="submission" date="2025-08" db="UniProtKB">
        <authorList>
            <consortium name="RefSeq"/>
        </authorList>
    </citation>
    <scope>IDENTIFICATION</scope>
</reference>
<protein>
    <submittedName>
        <fullName evidence="3">Uncharacterized protein LOC108044959</fullName>
    </submittedName>
</protein>
<dbReference type="GeneID" id="108044959"/>
<sequence length="250" mass="28784">MRRLVVLILCWMSWKNVFASLAPPDTYGLKRRLDRLEDKQFSDGVNTDRKLLLLVSKMGSAFYEQIEKGEQKLELEGQLATLSSKYDDLSQKYSNIEKQLKIKDLDLPWNSYSPYVETPSSPYVEIPRYTESMKSPGSYEMYQSEPKQQNQNYTENNEKLNWQDAIAALSIKHDDLSKKLSNIEKLLNNQNLNSEIPSSSYVEIPLPKEPSKNAASFDFFFELERKMGFVTIQSPNASLNQGQIKDIACI</sequence>